<dbReference type="EMBL" id="CAJRAU010000001">
    <property type="protein sequence ID" value="CAG5067515.1"/>
    <property type="molecule type" value="Genomic_DNA"/>
</dbReference>
<evidence type="ECO:0000313" key="5">
    <source>
        <dbReference type="Proteomes" id="UP000679725"/>
    </source>
</evidence>
<evidence type="ECO:0000259" key="3">
    <source>
        <dbReference type="Pfam" id="PF16344"/>
    </source>
</evidence>
<dbReference type="InterPro" id="IPR032508">
    <property type="entry name" value="FecR_C"/>
</dbReference>
<keyword evidence="1" id="KW-0472">Membrane</keyword>
<comment type="caution">
    <text evidence="4">The sequence shown here is derived from an EMBL/GenBank/DDBJ whole genome shotgun (WGS) entry which is preliminary data.</text>
</comment>
<keyword evidence="1" id="KW-0812">Transmembrane</keyword>
<dbReference type="PANTHER" id="PTHR30273:SF2">
    <property type="entry name" value="PROTEIN FECR"/>
    <property type="match status" value="1"/>
</dbReference>
<dbReference type="InterPro" id="IPR012373">
    <property type="entry name" value="Ferrdict_sens_TM"/>
</dbReference>
<dbReference type="Pfam" id="PF16344">
    <property type="entry name" value="FecR_C"/>
    <property type="match status" value="1"/>
</dbReference>
<evidence type="ECO:0000259" key="2">
    <source>
        <dbReference type="Pfam" id="PF04773"/>
    </source>
</evidence>
<evidence type="ECO:0008006" key="6">
    <source>
        <dbReference type="Google" id="ProtNLM"/>
    </source>
</evidence>
<evidence type="ECO:0000256" key="1">
    <source>
        <dbReference type="SAM" id="Phobius"/>
    </source>
</evidence>
<keyword evidence="5" id="KW-1185">Reference proteome</keyword>
<dbReference type="Gene3D" id="2.60.120.1440">
    <property type="match status" value="1"/>
</dbReference>
<dbReference type="Pfam" id="PF04773">
    <property type="entry name" value="FecR"/>
    <property type="match status" value="1"/>
</dbReference>
<accession>A0ABM8UJA5</accession>
<dbReference type="PIRSF" id="PIRSF018266">
    <property type="entry name" value="FecR"/>
    <property type="match status" value="1"/>
</dbReference>
<feature type="domain" description="Protein FecR C-terminal" evidence="3">
    <location>
        <begin position="286"/>
        <end position="351"/>
    </location>
</feature>
<proteinExistence type="predicted"/>
<protein>
    <recommendedName>
        <fullName evidence="6">FecR family protein</fullName>
    </recommendedName>
</protein>
<gene>
    <name evidence="4" type="ORF">DYBT9623_00236</name>
</gene>
<evidence type="ECO:0000313" key="4">
    <source>
        <dbReference type="EMBL" id="CAG5067515.1"/>
    </source>
</evidence>
<dbReference type="InterPro" id="IPR006860">
    <property type="entry name" value="FecR"/>
</dbReference>
<dbReference type="Proteomes" id="UP000679725">
    <property type="component" value="Unassembled WGS sequence"/>
</dbReference>
<keyword evidence="1" id="KW-1133">Transmembrane helix</keyword>
<reference evidence="4 5" key="1">
    <citation type="submission" date="2021-04" db="EMBL/GenBank/DDBJ databases">
        <authorList>
            <person name="Rodrigo-Torres L."/>
            <person name="Arahal R. D."/>
            <person name="Lucena T."/>
        </authorList>
    </citation>
    <scope>NUCLEOTIDE SEQUENCE [LARGE SCALE GENOMIC DNA]</scope>
    <source>
        <strain evidence="4 5">CECT 9623</strain>
    </source>
</reference>
<dbReference type="PANTHER" id="PTHR30273">
    <property type="entry name" value="PERIPLASMIC SIGNAL SENSOR AND SIGMA FACTOR ACTIVATOR FECR-RELATED"/>
    <property type="match status" value="1"/>
</dbReference>
<feature type="transmembrane region" description="Helical" evidence="1">
    <location>
        <begin position="95"/>
        <end position="114"/>
    </location>
</feature>
<organism evidence="4 5">
    <name type="scientific">Dyadobacter linearis</name>
    <dbReference type="NCBI Taxonomy" id="2823330"/>
    <lineage>
        <taxon>Bacteria</taxon>
        <taxon>Pseudomonadati</taxon>
        <taxon>Bacteroidota</taxon>
        <taxon>Cytophagia</taxon>
        <taxon>Cytophagales</taxon>
        <taxon>Spirosomataceae</taxon>
        <taxon>Dyadobacter</taxon>
    </lineage>
</organism>
<name>A0ABM8UJA5_9BACT</name>
<dbReference type="Gene3D" id="3.55.50.30">
    <property type="match status" value="1"/>
</dbReference>
<dbReference type="RefSeq" id="WP_215231683.1">
    <property type="nucleotide sequence ID" value="NZ_CAJRAU010000001.1"/>
</dbReference>
<feature type="domain" description="FecR protein" evidence="2">
    <location>
        <begin position="142"/>
        <end position="228"/>
    </location>
</feature>
<sequence>MKNYAAYLLEDFAGDDDFRDWVHGDRRKEDFWRNFLKQYPEKAEVMQRAEQIIRASHVAEEALRGIEIRREVDRFLETANQAHRSDTSRFHLRRWLAAAAVLLVTLLAGWQLFLRDKNVISKNNNTLLTAPRLVQTANDTEAPIRVALADGSVVVLSPKSSIGYPSEFKGAERKVYLKGEAVFSVTRSSRPFMVCTGDMVTKVLGTRFVVRAFEQDKKISVQVQSGKVSVYSTKQVASANVRERSGVILTANQAAIFEKEQNLVSKTLVANPVPITKDSKVANHEYDEVSLPVILRELEKGYGIAIQFDEESFRKCRITANLSNETLFEKLDLLCKTVSASYEIVDGQITIAGPGCH</sequence>